<sequence>MAAVETLTGERSSHKEFSDSCHNSNYKVGQLYSMTSNTGKPAERPSNISNNNNVLEMSLFTSDGKVLTAPQEMPFGDLVAEETSDLLTPDSHASDADLKGSEKHVKVTINGSVMKHYRAEECKERYLANCANEQSAETSESSAKVKESESLSNDHDVAILEQNGPLSLKERISNIDMSIEWIRGELTLMQAQDLSLRHQFEQLFKDVMELKLHQEMEKDEYQFIEEEISFEEEF</sequence>
<proteinExistence type="predicted"/>
<reference evidence="2 3" key="1">
    <citation type="journal article" date="2018" name="Sci. Rep.">
        <title>Comparative analysis of the Pocillopora damicornis genome highlights role of immune system in coral evolution.</title>
        <authorList>
            <person name="Cunning R."/>
            <person name="Bay R.A."/>
            <person name="Gillette P."/>
            <person name="Baker A.C."/>
            <person name="Traylor-Knowles N."/>
        </authorList>
    </citation>
    <scope>NUCLEOTIDE SEQUENCE [LARGE SCALE GENOMIC DNA]</scope>
    <source>
        <strain evidence="2">RSMAS</strain>
        <tissue evidence="2">Whole animal</tissue>
    </source>
</reference>
<protein>
    <submittedName>
        <fullName evidence="2">Uncharacterized protein</fullName>
    </submittedName>
</protein>
<accession>A0A3M6UAX8</accession>
<name>A0A3M6UAX8_POCDA</name>
<comment type="caution">
    <text evidence="2">The sequence shown here is derived from an EMBL/GenBank/DDBJ whole genome shotgun (WGS) entry which is preliminary data.</text>
</comment>
<dbReference type="PANTHER" id="PTHR32289">
    <property type="entry name" value="PROTEIN FAM167A"/>
    <property type="match status" value="1"/>
</dbReference>
<dbReference type="InterPro" id="IPR051771">
    <property type="entry name" value="FAM167_domain"/>
</dbReference>
<feature type="region of interest" description="Disordered" evidence="1">
    <location>
        <begin position="1"/>
        <end position="21"/>
    </location>
</feature>
<dbReference type="PANTHER" id="PTHR32289:SF1">
    <property type="entry name" value="PROTEIN FAM167A-LIKE"/>
    <property type="match status" value="1"/>
</dbReference>
<dbReference type="Proteomes" id="UP000275408">
    <property type="component" value="Unassembled WGS sequence"/>
</dbReference>
<evidence type="ECO:0000313" key="2">
    <source>
        <dbReference type="EMBL" id="RMX50781.1"/>
    </source>
</evidence>
<evidence type="ECO:0000313" key="3">
    <source>
        <dbReference type="Proteomes" id="UP000275408"/>
    </source>
</evidence>
<dbReference type="EMBL" id="RCHS01001895">
    <property type="protein sequence ID" value="RMX50781.1"/>
    <property type="molecule type" value="Genomic_DNA"/>
</dbReference>
<organism evidence="2 3">
    <name type="scientific">Pocillopora damicornis</name>
    <name type="common">Cauliflower coral</name>
    <name type="synonym">Millepora damicornis</name>
    <dbReference type="NCBI Taxonomy" id="46731"/>
    <lineage>
        <taxon>Eukaryota</taxon>
        <taxon>Metazoa</taxon>
        <taxon>Cnidaria</taxon>
        <taxon>Anthozoa</taxon>
        <taxon>Hexacorallia</taxon>
        <taxon>Scleractinia</taxon>
        <taxon>Astrocoeniina</taxon>
        <taxon>Pocilloporidae</taxon>
        <taxon>Pocillopora</taxon>
    </lineage>
</organism>
<keyword evidence="3" id="KW-1185">Reference proteome</keyword>
<evidence type="ECO:0000256" key="1">
    <source>
        <dbReference type="SAM" id="MobiDB-lite"/>
    </source>
</evidence>
<gene>
    <name evidence="2" type="ORF">pdam_00003201</name>
</gene>
<dbReference type="AlphaFoldDB" id="A0A3M6UAX8"/>